<evidence type="ECO:0000313" key="1">
    <source>
        <dbReference type="Ensembl" id="ENSACDP00005013249.1"/>
    </source>
</evidence>
<dbReference type="Ensembl" id="ENSACDT00005015976.1">
    <property type="protein sequence ID" value="ENSACDP00005013249.1"/>
    <property type="gene ID" value="ENSACDG00005009748.1"/>
</dbReference>
<organism evidence="1 2">
    <name type="scientific">Anser cygnoides</name>
    <name type="common">Swan goose</name>
    <dbReference type="NCBI Taxonomy" id="8845"/>
    <lineage>
        <taxon>Eukaryota</taxon>
        <taxon>Metazoa</taxon>
        <taxon>Chordata</taxon>
        <taxon>Craniata</taxon>
        <taxon>Vertebrata</taxon>
        <taxon>Euteleostomi</taxon>
        <taxon>Archelosauria</taxon>
        <taxon>Archosauria</taxon>
        <taxon>Dinosauria</taxon>
        <taxon>Saurischia</taxon>
        <taxon>Theropoda</taxon>
        <taxon>Coelurosauria</taxon>
        <taxon>Aves</taxon>
        <taxon>Neognathae</taxon>
        <taxon>Galloanserae</taxon>
        <taxon>Anseriformes</taxon>
        <taxon>Anatidae</taxon>
        <taxon>Anserinae</taxon>
        <taxon>Anser</taxon>
    </lineage>
</organism>
<proteinExistence type="predicted"/>
<dbReference type="AlphaFoldDB" id="A0A8B9DZ30"/>
<sequence>MHGRDASPVTGCPLSGPWASTGRPGTGHCLYWGPRGGWGSSMAVWASSTDECPLCPELTWIFLWSRCLARLLSEALALTGIPAFWFSSGIRLVSRVLSLGWKYFRAWKSLWMACPTTILSFKIFRIWRSAHGRNTACNLKLRQTNLGGSCSSAHSSTPQPAGNAQPLSLSFQRAHALPQLLFGSPGTLPTPHLGLGGPEGNGVP</sequence>
<evidence type="ECO:0000313" key="2">
    <source>
        <dbReference type="Proteomes" id="UP000694521"/>
    </source>
</evidence>
<name>A0A8B9DZ30_ANSCY</name>
<reference evidence="1" key="2">
    <citation type="submission" date="2025-09" db="UniProtKB">
        <authorList>
            <consortium name="Ensembl"/>
        </authorList>
    </citation>
    <scope>IDENTIFICATION</scope>
</reference>
<keyword evidence="2" id="KW-1185">Reference proteome</keyword>
<dbReference type="Proteomes" id="UP000694521">
    <property type="component" value="Unplaced"/>
</dbReference>
<reference evidence="1" key="1">
    <citation type="submission" date="2025-08" db="UniProtKB">
        <authorList>
            <consortium name="Ensembl"/>
        </authorList>
    </citation>
    <scope>IDENTIFICATION</scope>
</reference>
<accession>A0A8B9DZ30</accession>
<protein>
    <submittedName>
        <fullName evidence="1">Uncharacterized protein</fullName>
    </submittedName>
</protein>